<reference evidence="3" key="2">
    <citation type="submission" date="2015-01" db="EMBL/GenBank/DDBJ databases">
        <title>Evolutionary Origins and Diversification of the Mycorrhizal Mutualists.</title>
        <authorList>
            <consortium name="DOE Joint Genome Institute"/>
            <consortium name="Mycorrhizal Genomics Consortium"/>
            <person name="Kohler A."/>
            <person name="Kuo A."/>
            <person name="Nagy L.G."/>
            <person name="Floudas D."/>
            <person name="Copeland A."/>
            <person name="Barry K.W."/>
            <person name="Cichocki N."/>
            <person name="Veneault-Fourrey C."/>
            <person name="LaButti K."/>
            <person name="Lindquist E.A."/>
            <person name="Lipzen A."/>
            <person name="Lundell T."/>
            <person name="Morin E."/>
            <person name="Murat C."/>
            <person name="Riley R."/>
            <person name="Ohm R."/>
            <person name="Sun H."/>
            <person name="Tunlid A."/>
            <person name="Henrissat B."/>
            <person name="Grigoriev I.V."/>
            <person name="Hibbett D.S."/>
            <person name="Martin F."/>
        </authorList>
    </citation>
    <scope>NUCLEOTIDE SEQUENCE [LARGE SCALE GENOMIC DNA]</scope>
    <source>
        <strain evidence="3">MUT 4182</strain>
    </source>
</reference>
<dbReference type="EMBL" id="KN823264">
    <property type="protein sequence ID" value="KIO18735.1"/>
    <property type="molecule type" value="Genomic_DNA"/>
</dbReference>
<feature type="region of interest" description="Disordered" evidence="1">
    <location>
        <begin position="57"/>
        <end position="126"/>
    </location>
</feature>
<reference evidence="2 3" key="1">
    <citation type="submission" date="2014-04" db="EMBL/GenBank/DDBJ databases">
        <authorList>
            <consortium name="DOE Joint Genome Institute"/>
            <person name="Kuo A."/>
            <person name="Girlanda M."/>
            <person name="Perotto S."/>
            <person name="Kohler A."/>
            <person name="Nagy L.G."/>
            <person name="Floudas D."/>
            <person name="Copeland A."/>
            <person name="Barry K.W."/>
            <person name="Cichocki N."/>
            <person name="Veneault-Fourrey C."/>
            <person name="LaButti K."/>
            <person name="Lindquist E.A."/>
            <person name="Lipzen A."/>
            <person name="Lundell T."/>
            <person name="Morin E."/>
            <person name="Murat C."/>
            <person name="Sun H."/>
            <person name="Tunlid A."/>
            <person name="Henrissat B."/>
            <person name="Grigoriev I.V."/>
            <person name="Hibbett D.S."/>
            <person name="Martin F."/>
            <person name="Nordberg H.P."/>
            <person name="Cantor M.N."/>
            <person name="Hua S.X."/>
        </authorList>
    </citation>
    <scope>NUCLEOTIDE SEQUENCE [LARGE SCALE GENOMIC DNA]</scope>
    <source>
        <strain evidence="2 3">MUT 4182</strain>
    </source>
</reference>
<protein>
    <submittedName>
        <fullName evidence="2">Uncharacterized protein</fullName>
    </submittedName>
</protein>
<dbReference type="Proteomes" id="UP000054248">
    <property type="component" value="Unassembled WGS sequence"/>
</dbReference>
<dbReference type="AlphaFoldDB" id="A0A0C3PV15"/>
<feature type="compositionally biased region" description="Basic residues" evidence="1">
    <location>
        <begin position="189"/>
        <end position="198"/>
    </location>
</feature>
<proteinExistence type="predicted"/>
<evidence type="ECO:0000256" key="1">
    <source>
        <dbReference type="SAM" id="MobiDB-lite"/>
    </source>
</evidence>
<dbReference type="HOGENOM" id="CLU_1008991_0_0_1"/>
<sequence>MSPARKHVELYISGSGCRFSSPSFPPINASRPLHRFDRVMGWTNDLESYGVREAPSQVPYLGIPSDTSRSRSRSRTRQSTPSKTKRSHREPERSRPTPSPVLCETPRASGEERCGRRAKQHVRAAPSAPVITLTDTGNTMTSHGTYHHDPEDHVSCEVGLTYENPQPVVRATQVIHSAAPLTSQSKTPLHVHRGHHHSHNEGITGRHSRKKHCSRSGSLRQREHSIRIDAPSHFSHSHRNHPSIQQELLQIQQEIDADYDEWAGGFSFQATQPTWAASHQYQQHQHLLRHACPPPLASFIGGFIVDSVLHNSFVP</sequence>
<feature type="region of interest" description="Disordered" evidence="1">
    <location>
        <begin position="185"/>
        <end position="222"/>
    </location>
</feature>
<evidence type="ECO:0000313" key="3">
    <source>
        <dbReference type="Proteomes" id="UP000054248"/>
    </source>
</evidence>
<gene>
    <name evidence="2" type="ORF">M407DRAFT_31598</name>
</gene>
<organism evidence="2 3">
    <name type="scientific">Tulasnella calospora MUT 4182</name>
    <dbReference type="NCBI Taxonomy" id="1051891"/>
    <lineage>
        <taxon>Eukaryota</taxon>
        <taxon>Fungi</taxon>
        <taxon>Dikarya</taxon>
        <taxon>Basidiomycota</taxon>
        <taxon>Agaricomycotina</taxon>
        <taxon>Agaricomycetes</taxon>
        <taxon>Cantharellales</taxon>
        <taxon>Tulasnellaceae</taxon>
        <taxon>Tulasnella</taxon>
    </lineage>
</organism>
<evidence type="ECO:0000313" key="2">
    <source>
        <dbReference type="EMBL" id="KIO18735.1"/>
    </source>
</evidence>
<name>A0A0C3PV15_9AGAM</name>
<keyword evidence="3" id="KW-1185">Reference proteome</keyword>
<accession>A0A0C3PV15</accession>